<comment type="caution">
    <text evidence="4">The sequence shown here is derived from an EMBL/GenBank/DDBJ whole genome shotgun (WGS) entry which is preliminary data.</text>
</comment>
<comment type="caution">
    <text evidence="3">Lacks conserved residue(s) required for the propagation of feature annotation.</text>
</comment>
<dbReference type="RefSeq" id="WP_055945541.1">
    <property type="nucleotide sequence ID" value="NZ_LLKB01000005.1"/>
</dbReference>
<dbReference type="Proteomes" id="UP000050833">
    <property type="component" value="Unassembled WGS sequence"/>
</dbReference>
<dbReference type="GO" id="GO:0009117">
    <property type="term" value="P:nucleotide metabolic process"/>
    <property type="evidence" value="ECO:0007669"/>
    <property type="project" value="UniProtKB-KW"/>
</dbReference>
<dbReference type="PANTHER" id="PTHR43213:SF5">
    <property type="entry name" value="BIFUNCTIONAL DTTP_UTP PYROPHOSPHATASE_METHYLTRANSFERASE PROTEIN-RELATED"/>
    <property type="match status" value="1"/>
</dbReference>
<keyword evidence="2 3" id="KW-0378">Hydrolase</keyword>
<feature type="active site" description="Proton acceptor" evidence="3">
    <location>
        <position position="90"/>
    </location>
</feature>
<name>A0AAW3JS16_9FIRM</name>
<evidence type="ECO:0000256" key="1">
    <source>
        <dbReference type="ARBA" id="ARBA00001968"/>
    </source>
</evidence>
<evidence type="ECO:0000313" key="4">
    <source>
        <dbReference type="EMBL" id="KQC84509.1"/>
    </source>
</evidence>
<comment type="cofactor">
    <cofactor evidence="1 3">
        <name>a divalent metal cation</name>
        <dbReference type="ChEBI" id="CHEBI:60240"/>
    </cofactor>
</comment>
<evidence type="ECO:0000256" key="3">
    <source>
        <dbReference type="HAMAP-Rule" id="MF_00528"/>
    </source>
</evidence>
<keyword evidence="3" id="KW-0963">Cytoplasm</keyword>
<proteinExistence type="inferred from homology"/>
<dbReference type="EMBL" id="LLKB01000005">
    <property type="protein sequence ID" value="KQC84509.1"/>
    <property type="molecule type" value="Genomic_DNA"/>
</dbReference>
<dbReference type="CDD" id="cd00555">
    <property type="entry name" value="Maf"/>
    <property type="match status" value="1"/>
</dbReference>
<dbReference type="GO" id="GO:0005737">
    <property type="term" value="C:cytoplasm"/>
    <property type="evidence" value="ECO:0007669"/>
    <property type="project" value="UniProtKB-SubCell"/>
</dbReference>
<dbReference type="PIRSF" id="PIRSF006305">
    <property type="entry name" value="Maf"/>
    <property type="match status" value="1"/>
</dbReference>
<dbReference type="EC" id="3.6.1.9" evidence="3"/>
<organism evidence="4 5">
    <name type="scientific">Butyribacter intestini</name>
    <dbReference type="NCBI Taxonomy" id="1703332"/>
    <lineage>
        <taxon>Bacteria</taxon>
        <taxon>Bacillati</taxon>
        <taxon>Bacillota</taxon>
        <taxon>Clostridia</taxon>
        <taxon>Lachnospirales</taxon>
        <taxon>Lachnospiraceae</taxon>
        <taxon>Butyribacter</taxon>
    </lineage>
</organism>
<dbReference type="PANTHER" id="PTHR43213">
    <property type="entry name" value="BIFUNCTIONAL DTTP/UTP PYROPHOSPHATASE/METHYLTRANSFERASE PROTEIN-RELATED"/>
    <property type="match status" value="1"/>
</dbReference>
<comment type="function">
    <text evidence="3">Nucleoside triphosphate pyrophosphatase that hydrolyzes dTTP and UTP. May have a dual role in cell division arrest and in preventing the incorporation of modified nucleotides into cellular nucleic acids.</text>
</comment>
<dbReference type="AlphaFoldDB" id="A0AAW3JS16"/>
<gene>
    <name evidence="4" type="ORF">APZ18_07045</name>
</gene>
<comment type="similarity">
    <text evidence="3">Belongs to the Maf family. YhdE subfamily.</text>
</comment>
<dbReference type="SUPFAM" id="SSF52972">
    <property type="entry name" value="ITPase-like"/>
    <property type="match status" value="1"/>
</dbReference>
<feature type="site" description="Important for substrate specificity" evidence="3">
    <location>
        <position position="178"/>
    </location>
</feature>
<feature type="site" description="Important for substrate specificity" evidence="3">
    <location>
        <position position="91"/>
    </location>
</feature>
<reference evidence="4 5" key="1">
    <citation type="submission" date="2015-10" db="EMBL/GenBank/DDBJ databases">
        <title>Butyribacter intestini gen. nov., sp. nov., a butyric acid-producing bacterium of the family Lachnospiraceae isolated from the human faeces.</title>
        <authorList>
            <person name="Zou Y."/>
            <person name="Xue W."/>
            <person name="Luo G."/>
            <person name="Lv M."/>
        </authorList>
    </citation>
    <scope>NUCLEOTIDE SEQUENCE [LARGE SCALE GENOMIC DNA]</scope>
    <source>
        <strain evidence="4 5">TF01-11</strain>
    </source>
</reference>
<dbReference type="HAMAP" id="MF_00528">
    <property type="entry name" value="Maf"/>
    <property type="match status" value="1"/>
</dbReference>
<feature type="site" description="Important for substrate specificity" evidence="3">
    <location>
        <position position="12"/>
    </location>
</feature>
<keyword evidence="5" id="KW-1185">Reference proteome</keyword>
<comment type="catalytic activity">
    <reaction evidence="3">
        <text>dTTP + H2O = dTMP + diphosphate + H(+)</text>
        <dbReference type="Rhea" id="RHEA:28534"/>
        <dbReference type="ChEBI" id="CHEBI:15377"/>
        <dbReference type="ChEBI" id="CHEBI:15378"/>
        <dbReference type="ChEBI" id="CHEBI:33019"/>
        <dbReference type="ChEBI" id="CHEBI:37568"/>
        <dbReference type="ChEBI" id="CHEBI:63528"/>
        <dbReference type="EC" id="3.6.1.9"/>
    </reaction>
</comment>
<accession>A0AAW3JS16</accession>
<dbReference type="GO" id="GO:0047429">
    <property type="term" value="F:nucleoside triphosphate diphosphatase activity"/>
    <property type="evidence" value="ECO:0007669"/>
    <property type="project" value="UniProtKB-EC"/>
</dbReference>
<keyword evidence="3" id="KW-0546">Nucleotide metabolism</keyword>
<dbReference type="NCBIfam" id="TIGR00172">
    <property type="entry name" value="maf"/>
    <property type="match status" value="1"/>
</dbReference>
<evidence type="ECO:0000256" key="2">
    <source>
        <dbReference type="ARBA" id="ARBA00022801"/>
    </source>
</evidence>
<sequence length="217" mass="23921">MYKFILASQSPRRRELLKMLGIEFDIKVSNCEEIITSSEPAQVTMELAKQKALAVANELVKQKAFETEIADVRAASDTKNEENIIIIGADTVVAADGEILGKPKDKDDARRMINKISGTSHQVYTGVALVLVKDDKAACIELFAEKTDVEVCEMSSQEIDDYISSDEPYDKAGGYGIQGIFSKFVSGIRGDYNNVVGLPVHRIYYTLKECAKSIADI</sequence>
<protein>
    <recommendedName>
        <fullName evidence="3">dTTP/UTP pyrophosphatase</fullName>
        <shortName evidence="3">dTTPase/UTPase</shortName>
        <ecNumber evidence="3">3.6.1.9</ecNumber>
    </recommendedName>
    <alternativeName>
        <fullName evidence="3">Nucleoside triphosphate pyrophosphatase</fullName>
    </alternativeName>
    <alternativeName>
        <fullName evidence="3">Nucleotide pyrophosphatase</fullName>
        <shortName evidence="3">Nucleotide PPase</shortName>
    </alternativeName>
</protein>
<dbReference type="Gene3D" id="3.90.950.10">
    <property type="match status" value="1"/>
</dbReference>
<evidence type="ECO:0000313" key="5">
    <source>
        <dbReference type="Proteomes" id="UP000050833"/>
    </source>
</evidence>
<dbReference type="InterPro" id="IPR003697">
    <property type="entry name" value="Maf-like"/>
</dbReference>
<comment type="subcellular location">
    <subcellularLocation>
        <location evidence="3">Cytoplasm</location>
    </subcellularLocation>
</comment>
<dbReference type="InterPro" id="IPR029001">
    <property type="entry name" value="ITPase-like_fam"/>
</dbReference>
<dbReference type="Pfam" id="PF02545">
    <property type="entry name" value="Maf"/>
    <property type="match status" value="1"/>
</dbReference>
<comment type="catalytic activity">
    <reaction evidence="3">
        <text>UTP + H2O = UMP + diphosphate + H(+)</text>
        <dbReference type="Rhea" id="RHEA:29395"/>
        <dbReference type="ChEBI" id="CHEBI:15377"/>
        <dbReference type="ChEBI" id="CHEBI:15378"/>
        <dbReference type="ChEBI" id="CHEBI:33019"/>
        <dbReference type="ChEBI" id="CHEBI:46398"/>
        <dbReference type="ChEBI" id="CHEBI:57865"/>
        <dbReference type="EC" id="3.6.1.9"/>
    </reaction>
</comment>